<evidence type="ECO:0000256" key="2">
    <source>
        <dbReference type="PROSITE-ProRule" id="PRU00192"/>
    </source>
</evidence>
<dbReference type="Gene3D" id="2.30.30.40">
    <property type="entry name" value="SH3 Domains"/>
    <property type="match status" value="1"/>
</dbReference>
<evidence type="ECO:0000256" key="3">
    <source>
        <dbReference type="SAM" id="MobiDB-lite"/>
    </source>
</evidence>
<dbReference type="InterPro" id="IPR036028">
    <property type="entry name" value="SH3-like_dom_sf"/>
</dbReference>
<feature type="domain" description="SH3" evidence="5">
    <location>
        <begin position="358"/>
        <end position="421"/>
    </location>
</feature>
<feature type="compositionally biased region" description="Low complexity" evidence="3">
    <location>
        <begin position="163"/>
        <end position="212"/>
    </location>
</feature>
<evidence type="ECO:0000256" key="1">
    <source>
        <dbReference type="ARBA" id="ARBA00022443"/>
    </source>
</evidence>
<sequence>MNCFNLLQLILFLAYFRAVSDHAVTTFTIDNDANISDPVFKQPTFHSFTSSKAPSSNSTPLSTTAKFSSNNSGVTPSHSRNASTSSSGLVTSSNRPNSASTTGNSSSSSRTNNGVTVSRSASNLSNSTSGLVNRITNNIAKVGGNAVINRSVSNVSNSSVGVLSRSVENSPTTPTGTVSRSTSGVSNTGTVKGYASISKPTSSTSTSDSHSTAGKSNLSQSKMINTDKSAVPTTPTAKPLPAYKMASSGSLGISPPPLPEKKVKPATGSIATVTPPKEFSLPSTAAYKFTKDSKPEDAASSKPFTNISNKQVTSKPEPSPRKAIGSTSTVAKAPSSPAPTSTKPAIRPKPLAPSVSLPIRRRCRAIYDCKADNNDELSFSKDEVIVILKSPPGSSWWEGEIDGNPSRKGLFPITHIAIVNDV</sequence>
<evidence type="ECO:0000313" key="6">
    <source>
        <dbReference type="EMBL" id="KAF6018036.1"/>
    </source>
</evidence>
<feature type="region of interest" description="Disordered" evidence="3">
    <location>
        <begin position="47"/>
        <end position="129"/>
    </location>
</feature>
<feature type="compositionally biased region" description="Basic and acidic residues" evidence="3">
    <location>
        <begin position="290"/>
        <end position="299"/>
    </location>
</feature>
<feature type="signal peptide" evidence="4">
    <location>
        <begin position="1"/>
        <end position="21"/>
    </location>
</feature>
<protein>
    <submittedName>
        <fullName evidence="6">ASAP1</fullName>
    </submittedName>
</protein>
<evidence type="ECO:0000259" key="5">
    <source>
        <dbReference type="PROSITE" id="PS50002"/>
    </source>
</evidence>
<feature type="region of interest" description="Disordered" evidence="3">
    <location>
        <begin position="163"/>
        <end position="277"/>
    </location>
</feature>
<accession>A0A7J7IWX3</accession>
<evidence type="ECO:0000313" key="7">
    <source>
        <dbReference type="Proteomes" id="UP000593567"/>
    </source>
</evidence>
<dbReference type="GO" id="GO:0005096">
    <property type="term" value="F:GTPase activator activity"/>
    <property type="evidence" value="ECO:0007669"/>
    <property type="project" value="InterPro"/>
</dbReference>
<dbReference type="AlphaFoldDB" id="A0A7J7IWX3"/>
<dbReference type="SUPFAM" id="SSF50044">
    <property type="entry name" value="SH3-domain"/>
    <property type="match status" value="1"/>
</dbReference>
<dbReference type="PRINTS" id="PR00452">
    <property type="entry name" value="SH3DOMAIN"/>
</dbReference>
<reference evidence="6" key="1">
    <citation type="submission" date="2020-06" db="EMBL/GenBank/DDBJ databases">
        <title>Draft genome of Bugula neritina, a colonial animal packing powerful symbionts and potential medicines.</title>
        <authorList>
            <person name="Rayko M."/>
        </authorList>
    </citation>
    <scope>NUCLEOTIDE SEQUENCE [LARGE SCALE GENOMIC DNA]</scope>
    <source>
        <strain evidence="6">Kwan_BN1</strain>
    </source>
</reference>
<feature type="compositionally biased region" description="Low complexity" evidence="3">
    <location>
        <begin position="326"/>
        <end position="345"/>
    </location>
</feature>
<dbReference type="Proteomes" id="UP000593567">
    <property type="component" value="Unassembled WGS sequence"/>
</dbReference>
<dbReference type="PANTHER" id="PTHR45854:SF3">
    <property type="entry name" value="ARFGAP WITH SH3 DOMAIN, ANK REPEAT AND PH DOMAIN-CONTAINING PROTEIN"/>
    <property type="match status" value="1"/>
</dbReference>
<dbReference type="InterPro" id="IPR001452">
    <property type="entry name" value="SH3_domain"/>
</dbReference>
<organism evidence="6 7">
    <name type="scientific">Bugula neritina</name>
    <name type="common">Brown bryozoan</name>
    <name type="synonym">Sertularia neritina</name>
    <dbReference type="NCBI Taxonomy" id="10212"/>
    <lineage>
        <taxon>Eukaryota</taxon>
        <taxon>Metazoa</taxon>
        <taxon>Spiralia</taxon>
        <taxon>Lophotrochozoa</taxon>
        <taxon>Bryozoa</taxon>
        <taxon>Gymnolaemata</taxon>
        <taxon>Cheilostomatida</taxon>
        <taxon>Flustrina</taxon>
        <taxon>Buguloidea</taxon>
        <taxon>Bugulidae</taxon>
        <taxon>Bugula</taxon>
    </lineage>
</organism>
<feature type="compositionally biased region" description="Polar residues" evidence="3">
    <location>
        <begin position="302"/>
        <end position="316"/>
    </location>
</feature>
<feature type="chain" id="PRO_5029534771" evidence="4">
    <location>
        <begin position="22"/>
        <end position="422"/>
    </location>
</feature>
<keyword evidence="7" id="KW-1185">Reference proteome</keyword>
<keyword evidence="4" id="KW-0732">Signal</keyword>
<gene>
    <name evidence="6" type="ORF">EB796_023649</name>
</gene>
<dbReference type="SMART" id="SM00326">
    <property type="entry name" value="SH3"/>
    <property type="match status" value="1"/>
</dbReference>
<feature type="compositionally biased region" description="Polar residues" evidence="3">
    <location>
        <begin position="213"/>
        <end position="236"/>
    </location>
</feature>
<keyword evidence="1 2" id="KW-0728">SH3 domain</keyword>
<feature type="compositionally biased region" description="Low complexity" evidence="3">
    <location>
        <begin position="83"/>
        <end position="129"/>
    </location>
</feature>
<comment type="caution">
    <text evidence="6">The sequence shown here is derived from an EMBL/GenBank/DDBJ whole genome shotgun (WGS) entry which is preliminary data.</text>
</comment>
<dbReference type="OrthoDB" id="207120at2759"/>
<name>A0A7J7IWX3_BUGNE</name>
<dbReference type="Pfam" id="PF00018">
    <property type="entry name" value="SH3_1"/>
    <property type="match status" value="1"/>
</dbReference>
<feature type="region of interest" description="Disordered" evidence="3">
    <location>
        <begin position="290"/>
        <end position="353"/>
    </location>
</feature>
<dbReference type="EMBL" id="VXIV02003345">
    <property type="protein sequence ID" value="KAF6018036.1"/>
    <property type="molecule type" value="Genomic_DNA"/>
</dbReference>
<feature type="compositionally biased region" description="Polar residues" evidence="3">
    <location>
        <begin position="47"/>
        <end position="82"/>
    </location>
</feature>
<proteinExistence type="predicted"/>
<dbReference type="InterPro" id="IPR043593">
    <property type="entry name" value="ASAP"/>
</dbReference>
<evidence type="ECO:0000256" key="4">
    <source>
        <dbReference type="SAM" id="SignalP"/>
    </source>
</evidence>
<dbReference type="PROSITE" id="PS50002">
    <property type="entry name" value="SH3"/>
    <property type="match status" value="1"/>
</dbReference>
<dbReference type="PANTHER" id="PTHR45854">
    <property type="entry name" value="ASAP FAMILY MEMBER"/>
    <property type="match status" value="1"/>
</dbReference>